<evidence type="ECO:0000256" key="9">
    <source>
        <dbReference type="SAM" id="Phobius"/>
    </source>
</evidence>
<feature type="transmembrane region" description="Helical" evidence="9">
    <location>
        <begin position="180"/>
        <end position="197"/>
    </location>
</feature>
<dbReference type="GO" id="GO:0016887">
    <property type="term" value="F:ATP hydrolysis activity"/>
    <property type="evidence" value="ECO:0007669"/>
    <property type="project" value="InterPro"/>
</dbReference>
<evidence type="ECO:0000256" key="7">
    <source>
        <dbReference type="ARBA" id="ARBA00022989"/>
    </source>
</evidence>
<dbReference type="EMBL" id="CP003360">
    <property type="protein sequence ID" value="AFM23491.1"/>
    <property type="molecule type" value="Genomic_DNA"/>
</dbReference>
<evidence type="ECO:0000256" key="1">
    <source>
        <dbReference type="ARBA" id="ARBA00004651"/>
    </source>
</evidence>
<dbReference type="SUPFAM" id="SSF52540">
    <property type="entry name" value="P-loop containing nucleoside triphosphate hydrolases"/>
    <property type="match status" value="1"/>
</dbReference>
<keyword evidence="13" id="KW-1185">Reference proteome</keyword>
<dbReference type="HOGENOM" id="CLU_000604_84_3_7"/>
<comment type="subcellular location">
    <subcellularLocation>
        <location evidence="1">Cell membrane</location>
        <topology evidence="1">Multi-pass membrane protein</topology>
    </subcellularLocation>
</comment>
<evidence type="ECO:0000313" key="13">
    <source>
        <dbReference type="Proteomes" id="UP000006055"/>
    </source>
</evidence>
<evidence type="ECO:0000259" key="11">
    <source>
        <dbReference type="PROSITE" id="PS50929"/>
    </source>
</evidence>
<dbReference type="InterPro" id="IPR003593">
    <property type="entry name" value="AAA+_ATPase"/>
</dbReference>
<keyword evidence="5" id="KW-0547">Nucleotide-binding</keyword>
<sequence length="573" mass="63512">MKDYSRNELFREYVWELFDHAGIRAYFAILVLVAGGLTQGVGLLMLIPFLQLIGIGDSAPTGIVAAIGTVWNFTGLPLNLPAVLLVYIGIVTLYAAAQRWSTILNSKLSHAFTRKLRDDLFSAMARVQWLRFMQIRGSEINHVMTANLTTIDNGTYGLFALISTIFVVIVHIGIAMMLSVPLTCVAIISSGILLIVLRPLNRRSYALGEEWRQTMAALFGVLMDHLSGMKIAKSFGAEERHIRSFCRLSGALEQQANRFSAILSSTSMYYEIGGVVAVALFFFVGVQILHVPAAKLLVMVFLFGSLVPLFSWMQRTWQGTLNMLPAYKAVVEMRNRFHDAEEALAPAKIDPLELKTGVEFRRVSFSYIKEDPRYVLNEIDLVLAARETTVILGPSGGGKSTFADLLIGLLTPDSGQILIDGKPLSGDVIHSWRKSVGYVPQESLLFHETLQDNMRWAAPECSEDDIWHALRLAAAHEFVKNLPEGLNTVVGDRGVRLSGGQRQRIALARALLRKPTLLLLDEATSNLDVENEQRIMQALQDLRGTMTVVFISHRQSAVECADRVIVIEGGRAQ</sequence>
<dbReference type="InterPro" id="IPR017871">
    <property type="entry name" value="ABC_transporter-like_CS"/>
</dbReference>
<dbReference type="Pfam" id="PF00005">
    <property type="entry name" value="ABC_tran"/>
    <property type="match status" value="1"/>
</dbReference>
<reference evidence="13" key="1">
    <citation type="submission" date="2012-06" db="EMBL/GenBank/DDBJ databases">
        <title>Complete sequence of chromosome of Desulfomonile tiedjei DSM 6799.</title>
        <authorList>
            <person name="Lucas S."/>
            <person name="Copeland A."/>
            <person name="Lapidus A."/>
            <person name="Glavina del Rio T."/>
            <person name="Dalin E."/>
            <person name="Tice H."/>
            <person name="Bruce D."/>
            <person name="Goodwin L."/>
            <person name="Pitluck S."/>
            <person name="Peters L."/>
            <person name="Ovchinnikova G."/>
            <person name="Zeytun A."/>
            <person name="Lu M."/>
            <person name="Kyrpides N."/>
            <person name="Mavromatis K."/>
            <person name="Ivanova N."/>
            <person name="Brettin T."/>
            <person name="Detter J.C."/>
            <person name="Han C."/>
            <person name="Larimer F."/>
            <person name="Land M."/>
            <person name="Hauser L."/>
            <person name="Markowitz V."/>
            <person name="Cheng J.-F."/>
            <person name="Hugenholtz P."/>
            <person name="Woyke T."/>
            <person name="Wu D."/>
            <person name="Spring S."/>
            <person name="Schroeder M."/>
            <person name="Brambilla E."/>
            <person name="Klenk H.-P."/>
            <person name="Eisen J.A."/>
        </authorList>
    </citation>
    <scope>NUCLEOTIDE SEQUENCE [LARGE SCALE GENOMIC DNA]</scope>
    <source>
        <strain evidence="13">ATCC 49306 / DSM 6799 / DCB-1</strain>
    </source>
</reference>
<evidence type="ECO:0000256" key="3">
    <source>
        <dbReference type="ARBA" id="ARBA00022475"/>
    </source>
</evidence>
<evidence type="ECO:0000313" key="12">
    <source>
        <dbReference type="EMBL" id="AFM23491.1"/>
    </source>
</evidence>
<dbReference type="PROSITE" id="PS00211">
    <property type="entry name" value="ABC_TRANSPORTER_1"/>
    <property type="match status" value="1"/>
</dbReference>
<dbReference type="InterPro" id="IPR011527">
    <property type="entry name" value="ABC1_TM_dom"/>
</dbReference>
<feature type="transmembrane region" description="Helical" evidence="9">
    <location>
        <begin position="268"/>
        <end position="290"/>
    </location>
</feature>
<feature type="domain" description="ABC transmembrane type-1" evidence="11">
    <location>
        <begin position="27"/>
        <end position="322"/>
    </location>
</feature>
<feature type="transmembrane region" description="Helical" evidence="9">
    <location>
        <begin position="296"/>
        <end position="313"/>
    </location>
</feature>
<dbReference type="InterPro" id="IPR027417">
    <property type="entry name" value="P-loop_NTPase"/>
</dbReference>
<keyword evidence="7 9" id="KW-1133">Transmembrane helix</keyword>
<dbReference type="PANTHER" id="PTHR24221:SF654">
    <property type="entry name" value="ATP-BINDING CASSETTE SUB-FAMILY B MEMBER 6"/>
    <property type="match status" value="1"/>
</dbReference>
<dbReference type="STRING" id="706587.Desti_0766"/>
<keyword evidence="3" id="KW-1003">Cell membrane</keyword>
<dbReference type="Gene3D" id="1.20.1560.10">
    <property type="entry name" value="ABC transporter type 1, transmembrane domain"/>
    <property type="match status" value="1"/>
</dbReference>
<dbReference type="PROSITE" id="PS50893">
    <property type="entry name" value="ABC_TRANSPORTER_2"/>
    <property type="match status" value="1"/>
</dbReference>
<dbReference type="SUPFAM" id="SSF90123">
    <property type="entry name" value="ABC transporter transmembrane region"/>
    <property type="match status" value="1"/>
</dbReference>
<organism evidence="12 13">
    <name type="scientific">Desulfomonile tiedjei (strain ATCC 49306 / DSM 6799 / DCB-1)</name>
    <dbReference type="NCBI Taxonomy" id="706587"/>
    <lineage>
        <taxon>Bacteria</taxon>
        <taxon>Pseudomonadati</taxon>
        <taxon>Thermodesulfobacteriota</taxon>
        <taxon>Desulfomonilia</taxon>
        <taxon>Desulfomonilales</taxon>
        <taxon>Desulfomonilaceae</taxon>
        <taxon>Desulfomonile</taxon>
    </lineage>
</organism>
<keyword evidence="8 9" id="KW-0472">Membrane</keyword>
<name>I4C1Q0_DESTA</name>
<proteinExistence type="predicted"/>
<protein>
    <submittedName>
        <fullName evidence="12">ABC-type multidrug transport system, ATPase and permease component</fullName>
    </submittedName>
</protein>
<evidence type="ECO:0000256" key="2">
    <source>
        <dbReference type="ARBA" id="ARBA00022448"/>
    </source>
</evidence>
<evidence type="ECO:0000256" key="5">
    <source>
        <dbReference type="ARBA" id="ARBA00022741"/>
    </source>
</evidence>
<dbReference type="InterPro" id="IPR036640">
    <property type="entry name" value="ABC1_TM_sf"/>
</dbReference>
<evidence type="ECO:0000256" key="6">
    <source>
        <dbReference type="ARBA" id="ARBA00022840"/>
    </source>
</evidence>
<keyword evidence="4 9" id="KW-0812">Transmembrane</keyword>
<dbReference type="InterPro" id="IPR039421">
    <property type="entry name" value="Type_1_exporter"/>
</dbReference>
<dbReference type="SMART" id="SM00382">
    <property type="entry name" value="AAA"/>
    <property type="match status" value="1"/>
</dbReference>
<accession>I4C1Q0</accession>
<dbReference type="Proteomes" id="UP000006055">
    <property type="component" value="Chromosome"/>
</dbReference>
<feature type="transmembrane region" description="Helical" evidence="9">
    <location>
        <begin position="80"/>
        <end position="97"/>
    </location>
</feature>
<dbReference type="Pfam" id="PF00664">
    <property type="entry name" value="ABC_membrane"/>
    <property type="match status" value="1"/>
</dbReference>
<feature type="transmembrane region" description="Helical" evidence="9">
    <location>
        <begin position="154"/>
        <end position="174"/>
    </location>
</feature>
<dbReference type="Gene3D" id="3.40.50.300">
    <property type="entry name" value="P-loop containing nucleotide triphosphate hydrolases"/>
    <property type="match status" value="1"/>
</dbReference>
<dbReference type="OrthoDB" id="9760168at2"/>
<dbReference type="PROSITE" id="PS50929">
    <property type="entry name" value="ABC_TM1F"/>
    <property type="match status" value="1"/>
</dbReference>
<evidence type="ECO:0000256" key="8">
    <source>
        <dbReference type="ARBA" id="ARBA00023136"/>
    </source>
</evidence>
<dbReference type="KEGG" id="dti:Desti_0766"/>
<evidence type="ECO:0000259" key="10">
    <source>
        <dbReference type="PROSITE" id="PS50893"/>
    </source>
</evidence>
<dbReference type="AlphaFoldDB" id="I4C1Q0"/>
<keyword evidence="2" id="KW-0813">Transport</keyword>
<gene>
    <name evidence="12" type="ordered locus">Desti_0766</name>
</gene>
<evidence type="ECO:0000256" key="4">
    <source>
        <dbReference type="ARBA" id="ARBA00022692"/>
    </source>
</evidence>
<dbReference type="FunFam" id="3.40.50.300:FF:000299">
    <property type="entry name" value="ABC transporter ATP-binding protein/permease"/>
    <property type="match status" value="1"/>
</dbReference>
<feature type="domain" description="ABC transporter" evidence="10">
    <location>
        <begin position="358"/>
        <end position="573"/>
    </location>
</feature>
<dbReference type="GO" id="GO:0005524">
    <property type="term" value="F:ATP binding"/>
    <property type="evidence" value="ECO:0007669"/>
    <property type="project" value="UniProtKB-KW"/>
</dbReference>
<dbReference type="GO" id="GO:0140359">
    <property type="term" value="F:ABC-type transporter activity"/>
    <property type="evidence" value="ECO:0007669"/>
    <property type="project" value="InterPro"/>
</dbReference>
<keyword evidence="6" id="KW-0067">ATP-binding</keyword>
<dbReference type="GO" id="GO:0005886">
    <property type="term" value="C:plasma membrane"/>
    <property type="evidence" value="ECO:0007669"/>
    <property type="project" value="UniProtKB-SubCell"/>
</dbReference>
<feature type="transmembrane region" description="Helical" evidence="9">
    <location>
        <begin position="25"/>
        <end position="47"/>
    </location>
</feature>
<dbReference type="RefSeq" id="WP_014808647.1">
    <property type="nucleotide sequence ID" value="NC_018025.1"/>
</dbReference>
<dbReference type="PANTHER" id="PTHR24221">
    <property type="entry name" value="ATP-BINDING CASSETTE SUB-FAMILY B"/>
    <property type="match status" value="1"/>
</dbReference>
<dbReference type="InterPro" id="IPR003439">
    <property type="entry name" value="ABC_transporter-like_ATP-bd"/>
</dbReference>
<dbReference type="eggNOG" id="COG1132">
    <property type="taxonomic scope" value="Bacteria"/>
</dbReference>